<name>A0A1R0H3R9_9FUNG</name>
<sequence length="89" mass="10618">MWSTSTMVSLIFLVLMRTFVLDIIHDHENFYYPIKTRRVLSLEPVNTSISSFSGKNERTLHEFSMFFQKNILWISGFFRATFVFHEFSV</sequence>
<dbReference type="AlphaFoldDB" id="A0A1R0H3R9"/>
<gene>
    <name evidence="2" type="ORF">AYI68_g2025</name>
</gene>
<evidence type="ECO:0000313" key="3">
    <source>
        <dbReference type="Proteomes" id="UP000187455"/>
    </source>
</evidence>
<evidence type="ECO:0000256" key="1">
    <source>
        <dbReference type="SAM" id="SignalP"/>
    </source>
</evidence>
<organism evidence="2 3">
    <name type="scientific">Smittium mucronatum</name>
    <dbReference type="NCBI Taxonomy" id="133383"/>
    <lineage>
        <taxon>Eukaryota</taxon>
        <taxon>Fungi</taxon>
        <taxon>Fungi incertae sedis</taxon>
        <taxon>Zoopagomycota</taxon>
        <taxon>Kickxellomycotina</taxon>
        <taxon>Harpellomycetes</taxon>
        <taxon>Harpellales</taxon>
        <taxon>Legeriomycetaceae</taxon>
        <taxon>Smittium</taxon>
    </lineage>
</organism>
<dbReference type="EMBL" id="LSSL01000734">
    <property type="protein sequence ID" value="OLY83829.1"/>
    <property type="molecule type" value="Genomic_DNA"/>
</dbReference>
<proteinExistence type="predicted"/>
<keyword evidence="3" id="KW-1185">Reference proteome</keyword>
<comment type="caution">
    <text evidence="2">The sequence shown here is derived from an EMBL/GenBank/DDBJ whole genome shotgun (WGS) entry which is preliminary data.</text>
</comment>
<dbReference type="Proteomes" id="UP000187455">
    <property type="component" value="Unassembled WGS sequence"/>
</dbReference>
<evidence type="ECO:0000313" key="2">
    <source>
        <dbReference type="EMBL" id="OLY83829.1"/>
    </source>
</evidence>
<accession>A0A1R0H3R9</accession>
<protein>
    <submittedName>
        <fullName evidence="2">Uncharacterized protein</fullName>
    </submittedName>
</protein>
<feature type="chain" id="PRO_5013136403" evidence="1">
    <location>
        <begin position="23"/>
        <end position="89"/>
    </location>
</feature>
<keyword evidence="1" id="KW-0732">Signal</keyword>
<reference evidence="2 3" key="1">
    <citation type="journal article" date="2016" name="Mol. Biol. Evol.">
        <title>Genome-Wide Survey of Gut Fungi (Harpellales) Reveals the First Horizontally Transferred Ubiquitin Gene from a Mosquito Host.</title>
        <authorList>
            <person name="Wang Y."/>
            <person name="White M.M."/>
            <person name="Kvist S."/>
            <person name="Moncalvo J.M."/>
        </authorList>
    </citation>
    <scope>NUCLEOTIDE SEQUENCE [LARGE SCALE GENOMIC DNA]</scope>
    <source>
        <strain evidence="2 3">ALG-7-W6</strain>
    </source>
</reference>
<feature type="signal peptide" evidence="1">
    <location>
        <begin position="1"/>
        <end position="22"/>
    </location>
</feature>